<evidence type="ECO:0000313" key="1">
    <source>
        <dbReference type="EMBL" id="MBS9536052.1"/>
    </source>
</evidence>
<dbReference type="InterPro" id="IPR019239">
    <property type="entry name" value="VapB_antitoxin"/>
</dbReference>
<organism evidence="1 2">
    <name type="scientific">Mycolicibacter acidiphilus</name>
    <dbReference type="NCBI Taxonomy" id="2835306"/>
    <lineage>
        <taxon>Bacteria</taxon>
        <taxon>Bacillati</taxon>
        <taxon>Actinomycetota</taxon>
        <taxon>Actinomycetes</taxon>
        <taxon>Mycobacteriales</taxon>
        <taxon>Mycobacteriaceae</taxon>
        <taxon>Mycolicibacter</taxon>
    </lineage>
</organism>
<name>A0ABS5RPT6_9MYCO</name>
<keyword evidence="2" id="KW-1185">Reference proteome</keyword>
<sequence>MARTMIDLDDDLLARAARELGTTTKKDTVHAALRATLRVAATRALMDRMADNAAGTDGEAVVNEMWQQSRVQYRR</sequence>
<dbReference type="Proteomes" id="UP001519535">
    <property type="component" value="Unassembled WGS sequence"/>
</dbReference>
<proteinExistence type="predicted"/>
<evidence type="ECO:0000313" key="2">
    <source>
        <dbReference type="Proteomes" id="UP001519535"/>
    </source>
</evidence>
<dbReference type="RefSeq" id="WP_214094897.1">
    <property type="nucleotide sequence ID" value="NZ_JAHCLR010000075.1"/>
</dbReference>
<gene>
    <name evidence="1" type="ORF">KIH27_20935</name>
</gene>
<dbReference type="EMBL" id="JAHCLR010000075">
    <property type="protein sequence ID" value="MBS9536052.1"/>
    <property type="molecule type" value="Genomic_DNA"/>
</dbReference>
<accession>A0ABS5RPT6</accession>
<comment type="caution">
    <text evidence="1">The sequence shown here is derived from an EMBL/GenBank/DDBJ whole genome shotgun (WGS) entry which is preliminary data.</text>
</comment>
<reference evidence="1 2" key="1">
    <citation type="submission" date="2021-05" db="EMBL/GenBank/DDBJ databases">
        <title>Mycobacterium acidophilum sp. nov., an extremely acid-tolerant member of the genus Mycobacterium.</title>
        <authorList>
            <person name="Xia J."/>
        </authorList>
    </citation>
    <scope>NUCLEOTIDE SEQUENCE [LARGE SCALE GENOMIC DNA]</scope>
    <source>
        <strain evidence="1 2">M1</strain>
    </source>
</reference>
<protein>
    <submittedName>
        <fullName evidence="1">Type II toxin-antitoxin system VapB family antitoxin</fullName>
    </submittedName>
</protein>
<dbReference type="Pfam" id="PF09957">
    <property type="entry name" value="VapB_antitoxin"/>
    <property type="match status" value="1"/>
</dbReference>